<dbReference type="FunFam" id="3.40.50.300:FF:000347">
    <property type="entry name" value="Heparan-sulfate 6-O-sulfotransferase"/>
    <property type="match status" value="1"/>
</dbReference>
<evidence type="ECO:0000313" key="10">
    <source>
        <dbReference type="EMBL" id="GFQ96387.1"/>
    </source>
</evidence>
<dbReference type="EMBL" id="BMAO01004706">
    <property type="protein sequence ID" value="GFQ96387.1"/>
    <property type="molecule type" value="Genomic_DNA"/>
</dbReference>
<evidence type="ECO:0000256" key="3">
    <source>
        <dbReference type="ARBA" id="ARBA00022679"/>
    </source>
</evidence>
<keyword evidence="6 9" id="KW-1133">Transmembrane helix</keyword>
<evidence type="ECO:0000256" key="9">
    <source>
        <dbReference type="RuleBase" id="RU364122"/>
    </source>
</evidence>
<dbReference type="Pfam" id="PF03567">
    <property type="entry name" value="Sulfotransfer_2"/>
    <property type="match status" value="1"/>
</dbReference>
<sequence>MDVFQNYCRFKYILIVCLIVTIFGIVSLGYLCSEQVCAFNSWTYSQAQSNHWNDLNLKHVVDNMGKPLSFLSHPSIGKSDAYRMNKLSFEDMVKEPNFEFDIKGSDVVVFLHIQKTGGTSFGRHLVKNLALERPCSCKKGRKKCKCSRPQSEDRQWLFSRYSTGWKCGLHADWTELTNCVDSAMDQTEKESSKRRYFYITLLRDPVARFISEYKHVQRGATWKTARHLCGGRSPTNEELPPCFTGKDWSDVTLEQFMNCKSNLAFNRQTRMLADLTLVGCYNQTVMSKRQREVMMLASAKQNLQRMAFVGLCEYQKLTQYLFENTFHLKFLQPFQQFNETRSSLSLSEISDDELQKIKDLNRLDIELYQFAKSLLFQRYSLLNNSKNIFETDKKKQIIDKIFESEV</sequence>
<evidence type="ECO:0000256" key="8">
    <source>
        <dbReference type="ARBA" id="ARBA00023180"/>
    </source>
</evidence>
<evidence type="ECO:0000256" key="4">
    <source>
        <dbReference type="ARBA" id="ARBA00022692"/>
    </source>
</evidence>
<keyword evidence="3 9" id="KW-0808">Transferase</keyword>
<evidence type="ECO:0000256" key="1">
    <source>
        <dbReference type="ARBA" id="ARBA00004606"/>
    </source>
</evidence>
<reference evidence="10" key="1">
    <citation type="submission" date="2020-07" db="EMBL/GenBank/DDBJ databases">
        <title>Multicomponent nature underlies the extraordinary mechanical properties of spider dragline silk.</title>
        <authorList>
            <person name="Kono N."/>
            <person name="Nakamura H."/>
            <person name="Mori M."/>
            <person name="Yoshida Y."/>
            <person name="Ohtoshi R."/>
            <person name="Malay A.D."/>
            <person name="Moran D.A.P."/>
            <person name="Tomita M."/>
            <person name="Numata K."/>
            <person name="Arakawa K."/>
        </authorList>
    </citation>
    <scope>NUCLEOTIDE SEQUENCE</scope>
</reference>
<feature type="transmembrane region" description="Helical" evidence="9">
    <location>
        <begin position="12"/>
        <end position="31"/>
    </location>
</feature>
<dbReference type="InterPro" id="IPR027417">
    <property type="entry name" value="P-loop_NTPase"/>
</dbReference>
<dbReference type="AlphaFoldDB" id="A0A8X6G5W3"/>
<dbReference type="InterPro" id="IPR010635">
    <property type="entry name" value="Heparan_SO4-6-sulfoTrfase"/>
</dbReference>
<keyword evidence="4 9" id="KW-0812">Transmembrane</keyword>
<name>A0A8X6G5W3_TRICU</name>
<keyword evidence="7 9" id="KW-0472">Membrane</keyword>
<dbReference type="SUPFAM" id="SSF52540">
    <property type="entry name" value="P-loop containing nucleoside triphosphate hydrolases"/>
    <property type="match status" value="1"/>
</dbReference>
<keyword evidence="8" id="KW-0325">Glycoprotein</keyword>
<dbReference type="Proteomes" id="UP000887116">
    <property type="component" value="Unassembled WGS sequence"/>
</dbReference>
<comment type="catalytic activity">
    <reaction evidence="9">
        <text>alpha-D-glucosaminyl-[heparan sulfate](n) + 3'-phosphoadenylyl sulfate = 6-sulfo-alpha-D-glucosaminyl-[heparan sulfate](n) + adenosine 3',5'-bisphosphate + H(+)</text>
        <dbReference type="Rhea" id="RHEA:56604"/>
        <dbReference type="Rhea" id="RHEA-COMP:9830"/>
        <dbReference type="Rhea" id="RHEA-COMP:14621"/>
        <dbReference type="ChEBI" id="CHEBI:15378"/>
        <dbReference type="ChEBI" id="CHEBI:58339"/>
        <dbReference type="ChEBI" id="CHEBI:58343"/>
        <dbReference type="ChEBI" id="CHEBI:58388"/>
        <dbReference type="ChEBI" id="CHEBI:140604"/>
    </reaction>
</comment>
<keyword evidence="5 9" id="KW-0735">Signal-anchor</keyword>
<dbReference type="GO" id="GO:0016020">
    <property type="term" value="C:membrane"/>
    <property type="evidence" value="ECO:0007669"/>
    <property type="project" value="UniProtKB-SubCell"/>
</dbReference>
<dbReference type="OrthoDB" id="406981at2759"/>
<keyword evidence="11" id="KW-1185">Reference proteome</keyword>
<comment type="caution">
    <text evidence="10">The sequence shown here is derived from an EMBL/GenBank/DDBJ whole genome shotgun (WGS) entry which is preliminary data.</text>
</comment>
<evidence type="ECO:0000256" key="5">
    <source>
        <dbReference type="ARBA" id="ARBA00022968"/>
    </source>
</evidence>
<accession>A0A8X6G5W3</accession>
<evidence type="ECO:0000256" key="2">
    <source>
        <dbReference type="ARBA" id="ARBA00010109"/>
    </source>
</evidence>
<comment type="subcellular location">
    <subcellularLocation>
        <location evidence="1 9">Membrane</location>
        <topology evidence="1 9">Single-pass type II membrane protein</topology>
    </subcellularLocation>
</comment>
<dbReference type="Gene3D" id="3.40.50.300">
    <property type="entry name" value="P-loop containing nucleotide triphosphate hydrolases"/>
    <property type="match status" value="1"/>
</dbReference>
<dbReference type="EC" id="2.8.2.-" evidence="9"/>
<gene>
    <name evidence="10" type="primary">hs6st3b</name>
    <name evidence="10" type="ORF">TNCT_116861</name>
</gene>
<dbReference type="InterPro" id="IPR005331">
    <property type="entry name" value="Sulfotransferase"/>
</dbReference>
<organism evidence="10 11">
    <name type="scientific">Trichonephila clavata</name>
    <name type="common">Joro spider</name>
    <name type="synonym">Nephila clavata</name>
    <dbReference type="NCBI Taxonomy" id="2740835"/>
    <lineage>
        <taxon>Eukaryota</taxon>
        <taxon>Metazoa</taxon>
        <taxon>Ecdysozoa</taxon>
        <taxon>Arthropoda</taxon>
        <taxon>Chelicerata</taxon>
        <taxon>Arachnida</taxon>
        <taxon>Araneae</taxon>
        <taxon>Araneomorphae</taxon>
        <taxon>Entelegynae</taxon>
        <taxon>Araneoidea</taxon>
        <taxon>Nephilidae</taxon>
        <taxon>Trichonephila</taxon>
    </lineage>
</organism>
<evidence type="ECO:0000313" key="11">
    <source>
        <dbReference type="Proteomes" id="UP000887116"/>
    </source>
</evidence>
<comment type="similarity">
    <text evidence="2 9">Belongs to the sulfotransferase 6 family.</text>
</comment>
<proteinExistence type="inferred from homology"/>
<comment type="function">
    <text evidence="9">6-O-sulfation enzyme which catalyzes the transfer of sulfate from 3'-phosphoadenosine 5'-phosphosulfate (PAPS) to position 6 of the N-sulfoglucosamine residue (GlcNS) of heparan sulfate.</text>
</comment>
<dbReference type="GO" id="GO:0017095">
    <property type="term" value="F:heparan sulfate 6-sulfotransferase activity"/>
    <property type="evidence" value="ECO:0007669"/>
    <property type="project" value="TreeGrafter"/>
</dbReference>
<dbReference type="PANTHER" id="PTHR12812:SF0">
    <property type="entry name" value="HEPARAN-SULFATE 6-O-SULFOTRANSFERASE"/>
    <property type="match status" value="1"/>
</dbReference>
<evidence type="ECO:0000256" key="7">
    <source>
        <dbReference type="ARBA" id="ARBA00023136"/>
    </source>
</evidence>
<dbReference type="PANTHER" id="PTHR12812">
    <property type="entry name" value="HEPARAN SULFATE 6-O-SULFOTRANSFERASE 3"/>
    <property type="match status" value="1"/>
</dbReference>
<evidence type="ECO:0000256" key="6">
    <source>
        <dbReference type="ARBA" id="ARBA00022989"/>
    </source>
</evidence>
<protein>
    <recommendedName>
        <fullName evidence="9">Heparan-sulfate 6-O-sulfotransferase</fullName>
        <ecNumber evidence="9">2.8.2.-</ecNumber>
    </recommendedName>
</protein>